<evidence type="ECO:0000313" key="2">
    <source>
        <dbReference type="Proteomes" id="UP001497600"/>
    </source>
</evidence>
<gene>
    <name evidence="1" type="ORF">CAAN4_E08460</name>
</gene>
<proteinExistence type="predicted"/>
<keyword evidence="2" id="KW-1185">Reference proteome</keyword>
<sequence>MNTSSDNSTGLIRSLIEYIDEQSFLAGHGSKIVFGSILAVFGITAYIQSEKYSKYKKSKRISTSSSSAYKESTAKLNKSRKYGHWIPDYEFHTPVPPAYKDWDLKKTKPLPYRAFRHKYAVNMGIRNMEWDNWIELDNEWEKFHNHKVERIEEKGTELYGTAPEAMEAAYELLDEFWQYLPNRYPSLFKQTEYGLDNLLTGEVHKFKLGFRTEDDPMKIAAKMVQDDLAIMIEDEEGTYYLKGGAIILAGFWRLKDKFNMPLSMIHTSGDVPKYKEKLKTGMEKFFIRQTCDKPVVRNNYFIQTDDNLPWSTSIGSEDKPDVGWYTAQPATTAEQLFFRSERQSLRRLPKTGAIIFTIRTYFLPITQLAEEPYVPRRLLNGMSTWDDDVQEYKGWDKYKDAIVPYLEMKALEQEARGLTAESVPDKYPY</sequence>
<reference evidence="1 2" key="1">
    <citation type="submission" date="2024-01" db="EMBL/GenBank/DDBJ databases">
        <authorList>
            <consortium name="Genoscope - CEA"/>
            <person name="William W."/>
        </authorList>
    </citation>
    <scope>NUCLEOTIDE SEQUENCE [LARGE SCALE GENOMIC DNA]</scope>
    <source>
        <strain evidence="1 2">29B2s-10</strain>
    </source>
</reference>
<dbReference type="Proteomes" id="UP001497600">
    <property type="component" value="Chromosome E"/>
</dbReference>
<dbReference type="Pfam" id="PF11927">
    <property type="entry name" value="HODM_asu-like"/>
    <property type="match status" value="1"/>
</dbReference>
<accession>A0ABP0ECT3</accession>
<dbReference type="EMBL" id="OZ004257">
    <property type="protein sequence ID" value="CAK7908053.1"/>
    <property type="molecule type" value="Genomic_DNA"/>
</dbReference>
<name>A0ABP0ECT3_9ASCO</name>
<evidence type="ECO:0000313" key="1">
    <source>
        <dbReference type="EMBL" id="CAK7908053.1"/>
    </source>
</evidence>
<organism evidence="1 2">
    <name type="scientific">[Candida] anglica</name>
    <dbReference type="NCBI Taxonomy" id="148631"/>
    <lineage>
        <taxon>Eukaryota</taxon>
        <taxon>Fungi</taxon>
        <taxon>Dikarya</taxon>
        <taxon>Ascomycota</taxon>
        <taxon>Saccharomycotina</taxon>
        <taxon>Pichiomycetes</taxon>
        <taxon>Debaryomycetaceae</taxon>
        <taxon>Kurtzmaniella</taxon>
    </lineage>
</organism>
<evidence type="ECO:0008006" key="3">
    <source>
        <dbReference type="Google" id="ProtNLM"/>
    </source>
</evidence>
<dbReference type="InterPro" id="IPR021848">
    <property type="entry name" value="HODM_asu-like"/>
</dbReference>
<protein>
    <recommendedName>
        <fullName evidence="3">HRQ family protein 1</fullName>
    </recommendedName>
</protein>